<evidence type="ECO:0000313" key="7">
    <source>
        <dbReference type="EMBL" id="CAE7403541.1"/>
    </source>
</evidence>
<comment type="caution">
    <text evidence="7">The sequence shown here is derived from an EMBL/GenBank/DDBJ whole genome shotgun (WGS) entry which is preliminary data.</text>
</comment>
<organism evidence="7 8">
    <name type="scientific">Symbiodinium natans</name>
    <dbReference type="NCBI Taxonomy" id="878477"/>
    <lineage>
        <taxon>Eukaryota</taxon>
        <taxon>Sar</taxon>
        <taxon>Alveolata</taxon>
        <taxon>Dinophyceae</taxon>
        <taxon>Suessiales</taxon>
        <taxon>Symbiodiniaceae</taxon>
        <taxon>Symbiodinium</taxon>
    </lineage>
</organism>
<evidence type="ECO:0000256" key="3">
    <source>
        <dbReference type="ARBA" id="ARBA00023004"/>
    </source>
</evidence>
<dbReference type="GO" id="GO:0006790">
    <property type="term" value="P:sulfur compound metabolic process"/>
    <property type="evidence" value="ECO:0007669"/>
    <property type="project" value="TreeGrafter"/>
</dbReference>
<dbReference type="PROSITE" id="PS50255">
    <property type="entry name" value="CYTOCHROME_B5_2"/>
    <property type="match status" value="1"/>
</dbReference>
<dbReference type="PRINTS" id="PR00407">
    <property type="entry name" value="EUMOPTERIN"/>
</dbReference>
<dbReference type="Pfam" id="PF00173">
    <property type="entry name" value="Cyt-b5"/>
    <property type="match status" value="1"/>
</dbReference>
<dbReference type="SMART" id="SM01117">
    <property type="entry name" value="Cyt-b5"/>
    <property type="match status" value="1"/>
</dbReference>
<dbReference type="SUPFAM" id="SSF55856">
    <property type="entry name" value="Cytochrome b5-like heme/steroid binding domain"/>
    <property type="match status" value="1"/>
</dbReference>
<dbReference type="AlphaFoldDB" id="A0A812QTY8"/>
<evidence type="ECO:0000256" key="1">
    <source>
        <dbReference type="ARBA" id="ARBA00022617"/>
    </source>
</evidence>
<keyword evidence="1 4" id="KW-0349">Heme</keyword>
<keyword evidence="3 4" id="KW-0408">Iron</keyword>
<dbReference type="PANTHER" id="PTHR19372:SF7">
    <property type="entry name" value="SULFITE OXIDASE, MITOCHONDRIAL"/>
    <property type="match status" value="1"/>
</dbReference>
<dbReference type="PANTHER" id="PTHR19372">
    <property type="entry name" value="SULFITE REDUCTASE"/>
    <property type="match status" value="1"/>
</dbReference>
<dbReference type="GO" id="GO:0008482">
    <property type="term" value="F:sulfite oxidase activity"/>
    <property type="evidence" value="ECO:0007669"/>
    <property type="project" value="TreeGrafter"/>
</dbReference>
<reference evidence="7" key="1">
    <citation type="submission" date="2021-02" db="EMBL/GenBank/DDBJ databases">
        <authorList>
            <person name="Dougan E. K."/>
            <person name="Rhodes N."/>
            <person name="Thang M."/>
            <person name="Chan C."/>
        </authorList>
    </citation>
    <scope>NUCLEOTIDE SEQUENCE</scope>
</reference>
<dbReference type="InterPro" id="IPR036374">
    <property type="entry name" value="OxRdtase_Mopterin-bd_sf"/>
</dbReference>
<evidence type="ECO:0000313" key="8">
    <source>
        <dbReference type="Proteomes" id="UP000604046"/>
    </source>
</evidence>
<dbReference type="SUPFAM" id="SSF56524">
    <property type="entry name" value="Oxidoreductase molybdopterin-binding domain"/>
    <property type="match status" value="1"/>
</dbReference>
<keyword evidence="2 4" id="KW-0479">Metal-binding</keyword>
<gene>
    <name evidence="7" type="primary">shop</name>
    <name evidence="7" type="ORF">SNAT2548_LOCUS21959</name>
</gene>
<dbReference type="InterPro" id="IPR036400">
    <property type="entry name" value="Cyt_B5-like_heme/steroid_sf"/>
</dbReference>
<dbReference type="GO" id="GO:0046872">
    <property type="term" value="F:metal ion binding"/>
    <property type="evidence" value="ECO:0007669"/>
    <property type="project" value="UniProtKB-UniRule"/>
</dbReference>
<dbReference type="FunFam" id="3.10.120.10:FF:000007">
    <property type="entry name" value="Sulfite oxidase, mitochondrial"/>
    <property type="match status" value="1"/>
</dbReference>
<proteinExistence type="inferred from homology"/>
<dbReference type="Proteomes" id="UP000604046">
    <property type="component" value="Unassembled WGS sequence"/>
</dbReference>
<dbReference type="InterPro" id="IPR000572">
    <property type="entry name" value="OxRdtase_Mopterin-bd_dom"/>
</dbReference>
<dbReference type="GO" id="GO:0020037">
    <property type="term" value="F:heme binding"/>
    <property type="evidence" value="ECO:0007669"/>
    <property type="project" value="UniProtKB-UniRule"/>
</dbReference>
<feature type="domain" description="Cytochrome b5 heme-binding" evidence="6">
    <location>
        <begin position="68"/>
        <end position="147"/>
    </location>
</feature>
<feature type="region of interest" description="Disordered" evidence="5">
    <location>
        <begin position="154"/>
        <end position="175"/>
    </location>
</feature>
<dbReference type="PROSITE" id="PS00191">
    <property type="entry name" value="CYTOCHROME_B5_1"/>
    <property type="match status" value="1"/>
</dbReference>
<keyword evidence="8" id="KW-1185">Reference proteome</keyword>
<dbReference type="EMBL" id="CAJNDS010002269">
    <property type="protein sequence ID" value="CAE7403541.1"/>
    <property type="molecule type" value="Genomic_DNA"/>
</dbReference>
<protein>
    <submittedName>
        <fullName evidence="7">Shop protein</fullName>
    </submittedName>
</protein>
<sequence>MARCFPRFHRLHLRVAAASVAAGALQSRERKAVQPTACEGWHPGYAWSRGSRPLVAPRWEGAAAKDGEPAYSRQDVQRHDGSQGTVWVTYRDGVYDVTRYLEKHPGGKLILQAAGGPVDGWWKYWAQHHLSPEVAATLESLRIGRLSDYEVEEDEERYGHGAWEPEQTAPGREESRRTGIVLSEMPFQTETCSAELAEFLTPTGKLYVRNHAPVPLVEEPLEHLVTFASQESQDTEEVDLTLGQLQGRFRNHRITSILQCTGNRAGDNIAANGPASSGFVGGDSEYLGAGMLGNGSWTGLRLDEVLRAMFPSLSTLSEAAIRDLHVTLEGLDGYYTSIPLGLALDNRADCLLATHLNGEELTPDHGFPVRALLPGIAGARNVKWLTKVTVGKESDGPWTSHFYRGAGRSHPIYALPMNLGHVWKHGFDGFRVL</sequence>
<dbReference type="Pfam" id="PF00174">
    <property type="entry name" value="Oxidored_molyb"/>
    <property type="match status" value="1"/>
</dbReference>
<evidence type="ECO:0000256" key="4">
    <source>
        <dbReference type="RuleBase" id="RU362121"/>
    </source>
</evidence>
<dbReference type="InterPro" id="IPR018506">
    <property type="entry name" value="Cyt_B5_heme-BS"/>
</dbReference>
<evidence type="ECO:0000256" key="5">
    <source>
        <dbReference type="SAM" id="MobiDB-lite"/>
    </source>
</evidence>
<dbReference type="OrthoDB" id="432198at2759"/>
<dbReference type="GO" id="GO:0043546">
    <property type="term" value="F:molybdopterin cofactor binding"/>
    <property type="evidence" value="ECO:0007669"/>
    <property type="project" value="TreeGrafter"/>
</dbReference>
<comment type="similarity">
    <text evidence="4">Belongs to the cytochrome b5 family.</text>
</comment>
<evidence type="ECO:0000259" key="6">
    <source>
        <dbReference type="PROSITE" id="PS50255"/>
    </source>
</evidence>
<dbReference type="InterPro" id="IPR008335">
    <property type="entry name" value="Mopterin_OxRdtase_euk"/>
</dbReference>
<dbReference type="GO" id="GO:0005739">
    <property type="term" value="C:mitochondrion"/>
    <property type="evidence" value="ECO:0007669"/>
    <property type="project" value="TreeGrafter"/>
</dbReference>
<dbReference type="Gene3D" id="3.10.120.10">
    <property type="entry name" value="Cytochrome b5-like heme/steroid binding domain"/>
    <property type="match status" value="1"/>
</dbReference>
<dbReference type="Gene3D" id="3.90.420.10">
    <property type="entry name" value="Oxidoreductase, molybdopterin-binding domain"/>
    <property type="match status" value="1"/>
</dbReference>
<evidence type="ECO:0000256" key="2">
    <source>
        <dbReference type="ARBA" id="ARBA00022723"/>
    </source>
</evidence>
<accession>A0A812QTY8</accession>
<dbReference type="InterPro" id="IPR001199">
    <property type="entry name" value="Cyt_B5-like_heme/steroid-bd"/>
</dbReference>
<name>A0A812QTY8_9DINO</name>